<dbReference type="RefSeq" id="WP_227891382.1">
    <property type="nucleotide sequence ID" value="NZ_JAJFZQ010000006.1"/>
</dbReference>
<name>A0ABS8GIS3_9MICC</name>
<gene>
    <name evidence="3" type="ORF">LJ752_10990</name>
</gene>
<organism evidence="3 4">
    <name type="scientific">Arthrobacter gengyunqii</name>
    <dbReference type="NCBI Taxonomy" id="2886940"/>
    <lineage>
        <taxon>Bacteria</taxon>
        <taxon>Bacillati</taxon>
        <taxon>Actinomycetota</taxon>
        <taxon>Actinomycetes</taxon>
        <taxon>Micrococcales</taxon>
        <taxon>Micrococcaceae</taxon>
        <taxon>Arthrobacter</taxon>
    </lineage>
</organism>
<feature type="domain" description="SGNH hydrolase-type esterase" evidence="2">
    <location>
        <begin position="43"/>
        <end position="211"/>
    </location>
</feature>
<dbReference type="SUPFAM" id="SSF52266">
    <property type="entry name" value="SGNH hydrolase"/>
    <property type="match status" value="1"/>
</dbReference>
<comment type="caution">
    <text evidence="3">The sequence shown here is derived from an EMBL/GenBank/DDBJ whole genome shotgun (WGS) entry which is preliminary data.</text>
</comment>
<dbReference type="CDD" id="cd00229">
    <property type="entry name" value="SGNH_hydrolase"/>
    <property type="match status" value="1"/>
</dbReference>
<dbReference type="Gene3D" id="3.40.50.1110">
    <property type="entry name" value="SGNH hydrolase"/>
    <property type="match status" value="1"/>
</dbReference>
<sequence length="230" mass="24014">MDNTEARAAQAAADQLAERQAVYDAASIDVPVPDDGVIDYLLVGDSLANGAAATTPALSFREIVGAQLAAKATVNSVLAGKAGQGIDLIAPQALKAGSDFDVIVVEVGTNDVTTSNPTQAEAAAFADSYIRFLSELRSQSPAAALVCLGPWRNADVASAFEEAVEVACTEQGGKFRALSKHYTVKENRWRDGSMPDGTPTDNFHPSDLGHADIASEVLSALRLDRARPSA</sequence>
<evidence type="ECO:0000313" key="4">
    <source>
        <dbReference type="Proteomes" id="UP001139168"/>
    </source>
</evidence>
<dbReference type="Proteomes" id="UP001139168">
    <property type="component" value="Unassembled WGS sequence"/>
</dbReference>
<keyword evidence="3" id="KW-0378">Hydrolase</keyword>
<dbReference type="InterPro" id="IPR036514">
    <property type="entry name" value="SGNH_hydro_sf"/>
</dbReference>
<evidence type="ECO:0000256" key="1">
    <source>
        <dbReference type="SAM" id="MobiDB-lite"/>
    </source>
</evidence>
<dbReference type="GO" id="GO:0016787">
    <property type="term" value="F:hydrolase activity"/>
    <property type="evidence" value="ECO:0007669"/>
    <property type="project" value="UniProtKB-KW"/>
</dbReference>
<dbReference type="EMBL" id="JAJFZQ010000006">
    <property type="protein sequence ID" value="MCC3266566.1"/>
    <property type="molecule type" value="Genomic_DNA"/>
</dbReference>
<dbReference type="InterPro" id="IPR013830">
    <property type="entry name" value="SGNH_hydro"/>
</dbReference>
<dbReference type="Pfam" id="PF13472">
    <property type="entry name" value="Lipase_GDSL_2"/>
    <property type="match status" value="1"/>
</dbReference>
<proteinExistence type="predicted"/>
<protein>
    <submittedName>
        <fullName evidence="3">SGNH/GDSL hydrolase family protein</fullName>
    </submittedName>
</protein>
<evidence type="ECO:0000259" key="2">
    <source>
        <dbReference type="Pfam" id="PF13472"/>
    </source>
</evidence>
<evidence type="ECO:0000313" key="3">
    <source>
        <dbReference type="EMBL" id="MCC3266566.1"/>
    </source>
</evidence>
<dbReference type="PANTHER" id="PTHR30383">
    <property type="entry name" value="THIOESTERASE 1/PROTEASE 1/LYSOPHOSPHOLIPASE L1"/>
    <property type="match status" value="1"/>
</dbReference>
<keyword evidence="4" id="KW-1185">Reference proteome</keyword>
<feature type="region of interest" description="Disordered" evidence="1">
    <location>
        <begin position="189"/>
        <end position="208"/>
    </location>
</feature>
<reference evidence="3" key="1">
    <citation type="submission" date="2021-10" db="EMBL/GenBank/DDBJ databases">
        <title>Novel species in genus Arthrobacter.</title>
        <authorList>
            <person name="Liu Y."/>
        </authorList>
    </citation>
    <scope>NUCLEOTIDE SEQUENCE</scope>
    <source>
        <strain evidence="3">Zg-Y786</strain>
    </source>
</reference>
<accession>A0ABS8GIS3</accession>
<dbReference type="InterPro" id="IPR051532">
    <property type="entry name" value="Ester_Hydrolysis_Enzymes"/>
</dbReference>